<dbReference type="PANTHER" id="PTHR45625">
    <property type="entry name" value="PEPTIDYL-PROLYL CIS-TRANS ISOMERASE-RELATED"/>
    <property type="match status" value="1"/>
</dbReference>
<dbReference type="PANTHER" id="PTHR45625:SF4">
    <property type="entry name" value="PEPTIDYLPROLYL ISOMERASE DOMAIN AND WD REPEAT-CONTAINING PROTEIN 1"/>
    <property type="match status" value="1"/>
</dbReference>
<feature type="chain" id="PRO_5033108394" description="Peptidyl-prolyl cis-trans isomerase" evidence="4">
    <location>
        <begin position="31"/>
        <end position="294"/>
    </location>
</feature>
<dbReference type="GO" id="GO:0003755">
    <property type="term" value="F:peptidyl-prolyl cis-trans isomerase activity"/>
    <property type="evidence" value="ECO:0007669"/>
    <property type="project" value="UniProtKB-UniRule"/>
</dbReference>
<keyword evidence="2 4" id="KW-0697">Rotamase</keyword>
<dbReference type="SUPFAM" id="SSF50891">
    <property type="entry name" value="Cyclophilin-like"/>
    <property type="match status" value="1"/>
</dbReference>
<proteinExistence type="inferred from homology"/>
<dbReference type="Proteomes" id="UP000487350">
    <property type="component" value="Unassembled WGS sequence"/>
</dbReference>
<name>A0A844B2G1_9BURK</name>
<dbReference type="EMBL" id="WJBU01000001">
    <property type="protein sequence ID" value="MRD45737.1"/>
    <property type="molecule type" value="Genomic_DNA"/>
</dbReference>
<comment type="function">
    <text evidence="4">PPIases accelerate the folding of proteins. It catalyzes the cis-trans isomerization of proline imidic peptide bonds in oligopeptides.</text>
</comment>
<evidence type="ECO:0000256" key="4">
    <source>
        <dbReference type="RuleBase" id="RU363019"/>
    </source>
</evidence>
<keyword evidence="4" id="KW-0732">Signal</keyword>
<evidence type="ECO:0000256" key="1">
    <source>
        <dbReference type="ARBA" id="ARBA00007365"/>
    </source>
</evidence>
<evidence type="ECO:0000313" key="6">
    <source>
        <dbReference type="EMBL" id="MRD45737.1"/>
    </source>
</evidence>
<accession>A0A844B2G1</accession>
<evidence type="ECO:0000256" key="3">
    <source>
        <dbReference type="ARBA" id="ARBA00023235"/>
    </source>
</evidence>
<evidence type="ECO:0000313" key="7">
    <source>
        <dbReference type="Proteomes" id="UP000487350"/>
    </source>
</evidence>
<dbReference type="PROSITE" id="PS50072">
    <property type="entry name" value="CSA_PPIASE_2"/>
    <property type="match status" value="1"/>
</dbReference>
<feature type="domain" description="PPIase cyclophilin-type" evidence="5">
    <location>
        <begin position="42"/>
        <end position="198"/>
    </location>
</feature>
<dbReference type="AlphaFoldDB" id="A0A844B2G1"/>
<keyword evidence="3 4" id="KW-0413">Isomerase</keyword>
<dbReference type="GO" id="GO:0006457">
    <property type="term" value="P:protein folding"/>
    <property type="evidence" value="ECO:0007669"/>
    <property type="project" value="InterPro"/>
</dbReference>
<protein>
    <recommendedName>
        <fullName evidence="4">Peptidyl-prolyl cis-trans isomerase</fullName>
        <shortName evidence="4">PPIase</shortName>
        <ecNumber evidence="4">5.2.1.8</ecNumber>
    </recommendedName>
</protein>
<keyword evidence="7" id="KW-1185">Reference proteome</keyword>
<comment type="caution">
    <text evidence="6">The sequence shown here is derived from an EMBL/GenBank/DDBJ whole genome shotgun (WGS) entry which is preliminary data.</text>
</comment>
<dbReference type="Gene3D" id="2.40.100.10">
    <property type="entry name" value="Cyclophilin-like"/>
    <property type="match status" value="1"/>
</dbReference>
<dbReference type="EC" id="5.2.1.8" evidence="4"/>
<evidence type="ECO:0000259" key="5">
    <source>
        <dbReference type="PROSITE" id="PS50072"/>
    </source>
</evidence>
<dbReference type="InterPro" id="IPR044666">
    <property type="entry name" value="Cyclophilin_A-like"/>
</dbReference>
<dbReference type="Pfam" id="PF00160">
    <property type="entry name" value="Pro_isomerase"/>
    <property type="match status" value="1"/>
</dbReference>
<dbReference type="PRINTS" id="PR00153">
    <property type="entry name" value="CSAPPISMRASE"/>
</dbReference>
<dbReference type="InterPro" id="IPR020892">
    <property type="entry name" value="Cyclophilin-type_PPIase_CS"/>
</dbReference>
<reference evidence="6 7" key="1">
    <citation type="submission" date="2019-11" db="EMBL/GenBank/DDBJ databases">
        <title>Caenimonas koreensis gen. nov., sp. nov., isolated from activated sludge.</title>
        <authorList>
            <person name="Seung H.R."/>
        </authorList>
    </citation>
    <scope>NUCLEOTIDE SEQUENCE [LARGE SCALE GENOMIC DNA]</scope>
    <source>
        <strain evidence="6 7">EMB320</strain>
    </source>
</reference>
<dbReference type="RefSeq" id="WP_153583088.1">
    <property type="nucleotide sequence ID" value="NZ_WJBU01000001.1"/>
</dbReference>
<comment type="catalytic activity">
    <reaction evidence="4">
        <text>[protein]-peptidylproline (omega=180) = [protein]-peptidylproline (omega=0)</text>
        <dbReference type="Rhea" id="RHEA:16237"/>
        <dbReference type="Rhea" id="RHEA-COMP:10747"/>
        <dbReference type="Rhea" id="RHEA-COMP:10748"/>
        <dbReference type="ChEBI" id="CHEBI:83833"/>
        <dbReference type="ChEBI" id="CHEBI:83834"/>
        <dbReference type="EC" id="5.2.1.8"/>
    </reaction>
</comment>
<comment type="similarity">
    <text evidence="1 4">Belongs to the cyclophilin-type PPIase family.</text>
</comment>
<feature type="signal peptide" evidence="4">
    <location>
        <begin position="1"/>
        <end position="30"/>
    </location>
</feature>
<dbReference type="InterPro" id="IPR029000">
    <property type="entry name" value="Cyclophilin-like_dom_sf"/>
</dbReference>
<dbReference type="OrthoDB" id="9807797at2"/>
<dbReference type="InterPro" id="IPR002130">
    <property type="entry name" value="Cyclophilin-type_PPIase_dom"/>
</dbReference>
<sequence length="294" mass="32195">MSSPSPTMKFLARLLVAPLLALCAAAPVLAGVVPENTMVRIQTNVGLLDFKLLDAEAPATVANFRGYVSRGDYVDSFFHRSIASFIIQAGGYRWPDGSNYGLVPTQPPVVNEFSPTRSNLRGTVAMAKVDGQPNSATNQWFINMVNNAANLDNQNSGFTVFARVTATTMLNADQMAGLPRYNVNGTPFTSVPLTQATWGRPYVIRILAATEIPSSSPVDRIFNYLESAYPAYVGALPTWSGEAYYFTYRYYAGANSYLGEKDGHIWYYAPAWMTDVYDLGTTESWFATATANGY</sequence>
<evidence type="ECO:0000256" key="2">
    <source>
        <dbReference type="ARBA" id="ARBA00023110"/>
    </source>
</evidence>
<gene>
    <name evidence="6" type="ORF">GHT07_00485</name>
</gene>
<dbReference type="PROSITE" id="PS00170">
    <property type="entry name" value="CSA_PPIASE_1"/>
    <property type="match status" value="1"/>
</dbReference>
<organism evidence="6 7">
    <name type="scientific">Caenimonas koreensis DSM 17982</name>
    <dbReference type="NCBI Taxonomy" id="1121255"/>
    <lineage>
        <taxon>Bacteria</taxon>
        <taxon>Pseudomonadati</taxon>
        <taxon>Pseudomonadota</taxon>
        <taxon>Betaproteobacteria</taxon>
        <taxon>Burkholderiales</taxon>
        <taxon>Comamonadaceae</taxon>
        <taxon>Caenimonas</taxon>
    </lineage>
</organism>